<proteinExistence type="predicted"/>
<dbReference type="Pfam" id="PF18932">
    <property type="entry name" value="DUF5681"/>
    <property type="match status" value="1"/>
</dbReference>
<sequence>MDEEDIKHRVIFGTGYGKPPEHGRFQKGQSGNPKGRPKKTTSDLALPDRPTLSAILAIADTMVPVREDGGLREISMREAVVRAAFASAAKGNARSQSTVIGLLQKSDEAKALEIRKSIEIWNEYKRITSAHIATAEKHASPLPKPLPHPDDIIIDYTNGPQFLGPIDEEEQRRLDETLRYRDVLILQDALDHRCSTRLNGQPLTEPGSAGLIAILLERAIPPRLRLSNTQWLLRTMKFETMPKRALLKNLFEASQTLGTPHPRGYVFPNLNSTQRRLGMIFEILRDIRTSGLDPTAMSNEDWEDAVGCIIARHASS</sequence>
<reference evidence="3" key="1">
    <citation type="submission" date="2021-01" db="EMBL/GenBank/DDBJ databases">
        <title>Rhizobium sp. strain KVB221 16S ribosomal RNA gene Genome sequencing and assembly.</title>
        <authorList>
            <person name="Kang M."/>
        </authorList>
    </citation>
    <scope>NUCLEOTIDE SEQUENCE</scope>
    <source>
        <strain evidence="3">KVB221</strain>
    </source>
</reference>
<feature type="domain" description="DUF5681" evidence="2">
    <location>
        <begin position="22"/>
        <end position="105"/>
    </location>
</feature>
<gene>
    <name evidence="3" type="ORF">JJB09_25050</name>
</gene>
<evidence type="ECO:0000256" key="1">
    <source>
        <dbReference type="SAM" id="MobiDB-lite"/>
    </source>
</evidence>
<feature type="region of interest" description="Disordered" evidence="1">
    <location>
        <begin position="1"/>
        <end position="44"/>
    </location>
</feature>
<dbReference type="AlphaFoldDB" id="A0A936YUH2"/>
<dbReference type="Proteomes" id="UP000633219">
    <property type="component" value="Unassembled WGS sequence"/>
</dbReference>
<protein>
    <recommendedName>
        <fullName evidence="2">DUF5681 domain-containing protein</fullName>
    </recommendedName>
</protein>
<dbReference type="RefSeq" id="WP_201663834.1">
    <property type="nucleotide sequence ID" value="NZ_JAEQNC010000021.1"/>
</dbReference>
<keyword evidence="4" id="KW-1185">Reference proteome</keyword>
<comment type="caution">
    <text evidence="3">The sequence shown here is derived from an EMBL/GenBank/DDBJ whole genome shotgun (WGS) entry which is preliminary data.</text>
</comment>
<organism evidence="3 4">
    <name type="scientific">Rhizobium setariae</name>
    <dbReference type="NCBI Taxonomy" id="2801340"/>
    <lineage>
        <taxon>Bacteria</taxon>
        <taxon>Pseudomonadati</taxon>
        <taxon>Pseudomonadota</taxon>
        <taxon>Alphaproteobacteria</taxon>
        <taxon>Hyphomicrobiales</taxon>
        <taxon>Rhizobiaceae</taxon>
        <taxon>Rhizobium/Agrobacterium group</taxon>
        <taxon>Rhizobium</taxon>
    </lineage>
</organism>
<dbReference type="EMBL" id="JAEQNC010000021">
    <property type="protein sequence ID" value="MBL0375287.1"/>
    <property type="molecule type" value="Genomic_DNA"/>
</dbReference>
<evidence type="ECO:0000313" key="3">
    <source>
        <dbReference type="EMBL" id="MBL0375287.1"/>
    </source>
</evidence>
<evidence type="ECO:0000313" key="4">
    <source>
        <dbReference type="Proteomes" id="UP000633219"/>
    </source>
</evidence>
<evidence type="ECO:0000259" key="2">
    <source>
        <dbReference type="Pfam" id="PF18932"/>
    </source>
</evidence>
<accession>A0A936YUH2</accession>
<dbReference type="InterPro" id="IPR043736">
    <property type="entry name" value="DUF5681"/>
</dbReference>
<name>A0A936YUH2_9HYPH</name>